<evidence type="ECO:0000313" key="8">
    <source>
        <dbReference type="EMBL" id="KAF7600600.1"/>
    </source>
</evidence>
<reference evidence="9 10" key="2">
    <citation type="submission" date="2017-07" db="EMBL/GenBank/DDBJ databases">
        <title>Candidatus Dactylopiibacterium carminicum, a nitrogen-fixing symbiont of the cochineal insect Dactylopius coccus and Dactylopius opuntiae (Hemiptera: Coccoidea: Dactylopiidae).</title>
        <authorList>
            <person name="Vera A."/>
        </authorList>
    </citation>
    <scope>NUCLEOTIDE SEQUENCE [LARGE SCALE GENOMIC DNA]</scope>
    <source>
        <strain evidence="9 10">NFDCM</strain>
    </source>
</reference>
<keyword evidence="3 6" id="KW-0812">Transmembrane</keyword>
<feature type="transmembrane region" description="Helical" evidence="6">
    <location>
        <begin position="92"/>
        <end position="109"/>
    </location>
</feature>
<keyword evidence="11" id="KW-1185">Reference proteome</keyword>
<comment type="subcellular location">
    <subcellularLocation>
        <location evidence="1">Membrane</location>
        <topology evidence="1">Multi-pass membrane protein</topology>
    </subcellularLocation>
</comment>
<dbReference type="InterPro" id="IPR037185">
    <property type="entry name" value="EmrE-like"/>
</dbReference>
<gene>
    <name evidence="8" type="ORF">BGI27_01575</name>
    <name evidence="9" type="ORF">CGU29_01590</name>
</gene>
<evidence type="ECO:0000313" key="9">
    <source>
        <dbReference type="EMBL" id="PAS95163.1"/>
    </source>
</evidence>
<comment type="caution">
    <text evidence="9">The sequence shown here is derived from an EMBL/GenBank/DDBJ whole genome shotgun (WGS) entry which is preliminary data.</text>
</comment>
<name>A0A272EYH7_9RHOO</name>
<feature type="transmembrane region" description="Helical" evidence="6">
    <location>
        <begin position="116"/>
        <end position="133"/>
    </location>
</feature>
<dbReference type="OrthoDB" id="1524053at2"/>
<dbReference type="Proteomes" id="UP000623509">
    <property type="component" value="Unassembled WGS sequence"/>
</dbReference>
<evidence type="ECO:0000256" key="1">
    <source>
        <dbReference type="ARBA" id="ARBA00004141"/>
    </source>
</evidence>
<evidence type="ECO:0000313" key="10">
    <source>
        <dbReference type="Proteomes" id="UP000216107"/>
    </source>
</evidence>
<dbReference type="EMBL" id="MDUX01000003">
    <property type="protein sequence ID" value="KAF7600600.1"/>
    <property type="molecule type" value="Genomic_DNA"/>
</dbReference>
<keyword evidence="5 6" id="KW-0472">Membrane</keyword>
<feature type="transmembrane region" description="Helical" evidence="6">
    <location>
        <begin position="238"/>
        <end position="260"/>
    </location>
</feature>
<comment type="similarity">
    <text evidence="2">Belongs to the EamA transporter family.</text>
</comment>
<protein>
    <recommendedName>
        <fullName evidence="7">EamA domain-containing protein</fullName>
    </recommendedName>
</protein>
<evidence type="ECO:0000256" key="2">
    <source>
        <dbReference type="ARBA" id="ARBA00007362"/>
    </source>
</evidence>
<feature type="transmembrane region" description="Helical" evidence="6">
    <location>
        <begin position="28"/>
        <end position="47"/>
    </location>
</feature>
<proteinExistence type="inferred from homology"/>
<dbReference type="AlphaFoldDB" id="A0A272EYH7"/>
<feature type="transmembrane region" description="Helical" evidence="6">
    <location>
        <begin position="210"/>
        <end position="229"/>
    </location>
</feature>
<evidence type="ECO:0000256" key="4">
    <source>
        <dbReference type="ARBA" id="ARBA00022989"/>
    </source>
</evidence>
<sequence>MFYVLLAASCSVLVSVLLKIARRHEVDVAQAIGWNYLAASILCWFLLQPPLHSLQQPGTPWPSLLGLAVVLPTLFLVLAHCVRRAGIVLTDIAQRLSLLLSLLAAFLLFGETASTLKLTGLGLGLLAVVGILARPGQAAGSGGVSAWPALLTVWTGFALVDVMLKHIAAAGTPFAASLQLSFGLAFIGMATWLGVRAARGGAGLTLRNCAAGLLLGTLNFCNILFYILAHRALSAQPAVVFASMNIGVVVLGTLVGVFAFRERLSRLNQAGIVLAIVAIVLIAMGKS</sequence>
<feature type="transmembrane region" description="Helical" evidence="6">
    <location>
        <begin position="176"/>
        <end position="198"/>
    </location>
</feature>
<evidence type="ECO:0000256" key="6">
    <source>
        <dbReference type="SAM" id="Phobius"/>
    </source>
</evidence>
<reference evidence="8 11" key="1">
    <citation type="submission" date="2016-08" db="EMBL/GenBank/DDBJ databases">
        <title>Candidatus Dactylopiibacterium carminicum genome sequence.</title>
        <authorList>
            <person name="Ramirez-Puebla S.T."/>
            <person name="Ormeno-Orrillo E."/>
            <person name="Vera-Ponce De Leon A."/>
            <person name="Luis L."/>
            <person name="Sanchez-Flores A."/>
            <person name="Monica R."/>
            <person name="Martinez-Romero E."/>
        </authorList>
    </citation>
    <scope>NUCLEOTIDE SEQUENCE [LARGE SCALE GENOMIC DNA]</scope>
    <source>
        <strain evidence="8">END1</strain>
    </source>
</reference>
<dbReference type="InterPro" id="IPR050638">
    <property type="entry name" value="AA-Vitamin_Transporters"/>
</dbReference>
<dbReference type="InterPro" id="IPR000620">
    <property type="entry name" value="EamA_dom"/>
</dbReference>
<dbReference type="Proteomes" id="UP000216107">
    <property type="component" value="Unassembled WGS sequence"/>
</dbReference>
<keyword evidence="4 6" id="KW-1133">Transmembrane helix</keyword>
<dbReference type="GO" id="GO:0016020">
    <property type="term" value="C:membrane"/>
    <property type="evidence" value="ECO:0007669"/>
    <property type="project" value="UniProtKB-SubCell"/>
</dbReference>
<feature type="transmembrane region" description="Helical" evidence="6">
    <location>
        <begin position="145"/>
        <end position="164"/>
    </location>
</feature>
<dbReference type="Pfam" id="PF00892">
    <property type="entry name" value="EamA"/>
    <property type="match status" value="1"/>
</dbReference>
<dbReference type="EMBL" id="NMRN01000002">
    <property type="protein sequence ID" value="PAS95163.1"/>
    <property type="molecule type" value="Genomic_DNA"/>
</dbReference>
<evidence type="ECO:0000256" key="5">
    <source>
        <dbReference type="ARBA" id="ARBA00023136"/>
    </source>
</evidence>
<accession>A0A272EYH7</accession>
<feature type="transmembrane region" description="Helical" evidence="6">
    <location>
        <begin position="59"/>
        <end position="80"/>
    </location>
</feature>
<evidence type="ECO:0000259" key="7">
    <source>
        <dbReference type="Pfam" id="PF00892"/>
    </source>
</evidence>
<evidence type="ECO:0000313" key="11">
    <source>
        <dbReference type="Proteomes" id="UP000623509"/>
    </source>
</evidence>
<dbReference type="SUPFAM" id="SSF103481">
    <property type="entry name" value="Multidrug resistance efflux transporter EmrE"/>
    <property type="match status" value="2"/>
</dbReference>
<feature type="transmembrane region" description="Helical" evidence="6">
    <location>
        <begin position="266"/>
        <end position="284"/>
    </location>
</feature>
<evidence type="ECO:0000256" key="3">
    <source>
        <dbReference type="ARBA" id="ARBA00022692"/>
    </source>
</evidence>
<feature type="domain" description="EamA" evidence="7">
    <location>
        <begin position="2"/>
        <end position="132"/>
    </location>
</feature>
<dbReference type="PANTHER" id="PTHR32322">
    <property type="entry name" value="INNER MEMBRANE TRANSPORTER"/>
    <property type="match status" value="1"/>
</dbReference>
<organism evidence="9 10">
    <name type="scientific">Candidatus Dactylopiibacterium carminicum</name>
    <dbReference type="NCBI Taxonomy" id="857335"/>
    <lineage>
        <taxon>Bacteria</taxon>
        <taxon>Pseudomonadati</taxon>
        <taxon>Pseudomonadota</taxon>
        <taxon>Betaproteobacteria</taxon>
        <taxon>Rhodocyclales</taxon>
        <taxon>Rhodocyclaceae</taxon>
        <taxon>Candidatus Dactylopiibacterium</taxon>
    </lineage>
</organism>
<dbReference type="PANTHER" id="PTHR32322:SF2">
    <property type="entry name" value="EAMA DOMAIN-CONTAINING PROTEIN"/>
    <property type="match status" value="1"/>
</dbReference>
<dbReference type="RefSeq" id="WP_095523169.1">
    <property type="nucleotide sequence ID" value="NZ_MDUX01000003.1"/>
</dbReference>